<accession>A0ABP8QCZ0</accession>
<evidence type="ECO:0000313" key="2">
    <source>
        <dbReference type="EMBL" id="GAA4500973.1"/>
    </source>
</evidence>
<dbReference type="EMBL" id="BAABGQ010000006">
    <property type="protein sequence ID" value="GAA4500973.1"/>
    <property type="molecule type" value="Genomic_DNA"/>
</dbReference>
<evidence type="ECO:0000256" key="1">
    <source>
        <dbReference type="SAM" id="MobiDB-lite"/>
    </source>
</evidence>
<keyword evidence="3" id="KW-1185">Reference proteome</keyword>
<feature type="compositionally biased region" description="Basic and acidic residues" evidence="1">
    <location>
        <begin position="19"/>
        <end position="33"/>
    </location>
</feature>
<comment type="caution">
    <text evidence="2">The sequence shown here is derived from an EMBL/GenBank/DDBJ whole genome shotgun (WGS) entry which is preliminary data.</text>
</comment>
<gene>
    <name evidence="2" type="ORF">GCM10023172_22130</name>
</gene>
<feature type="region of interest" description="Disordered" evidence="1">
    <location>
        <begin position="19"/>
        <end position="41"/>
    </location>
</feature>
<sequence length="1186" mass="133458">MSNILQLLDRGKPTLRGWQESDRITAGEAEKMQDPAGDNPRRTATAIPTPFGRMHLLETAFKFVRQQPQGNSLYHRLVAQCWDMLELMFYNKATDAYRLRFVPWAKKEQVDLLVQSREPRIRLLGNTLRLYLADPHFREMDTLYLIFADSRDASGRETRQLLGGTSPFTLVFAHPAVPRLNMQRKGDGNGFYFDQQVVPLHQRSAEFQNYIFGLFEVHPELRQENFAQCIAQFLAATDKGRVQALAEEKPNVATFEQHYEPLRDSLGNAVQVRGITLFKQAEAQQKTTSDWFIRFNERVPQTGKIPLVLMPGLDLRRSDYFGGTAGTDQTVIQYGYENQRLEERRLETLGVQYPFLTVNDFLEDRLLEVPFAVNTERFYFGQVQPEPGARPEDRPLRFLLPIKRAWFDYFEPADLDKQLRLTLFDNHVQLRLAVPVTSGREVVYERSYYFRPGPSQGADAPVDAVRSDSPKTPYRGGRVSARLDVGVFPFYKFEGVNARDNGPYYVQLADQNEGADLAKLNFYQGGQALPTLVPGGTRGVRARQRMGRNPRGPASTYYEVVGTHFDFLEVETPVSGQLSAPATGLLVPRWQVVSPGAQRYTFAVDFGTTNTHVAFATADRPEPQPFRIGTEREMEVVMLNRPLPSTDFVLPKRYGPDSFGMMPLADTVRNREFVPAFIGIEGAESAFPIRTATCESPAFISEGNPLLFGSINIGFYLSRDGFLYNHPEDGRYRTNLKWNTEGGERAAGVERIRAYIRELLLLIKHKVALNEGDVRATQVVWSRPLSMKTVARRDFHDIWNQEFERVFGEEPGQRLADLSESWAPYLYLTDRHTDGGIVPSDRDNVVNIDIGGGTTDVLLLRGKKPEATLSFRFAGDVLWGDGAFGGARQQNGLLYYYVARTANKPVSQEAAAAREVVRAALESKATSADVVSLLFNFDKQLEFSRELRSARQLRIVLLLHYAAVVYHVGQVCQARQLAVPRHLCFSGKGSTYLRMLDLDPQLGTLTETGKLILEFASGQPAPSDFRLTLVSQPKEATANGSVLWKQAGGDAAQTKAPAEFVLPGVLPADAPAGPPQAFTLAEAESDTVENEVIANARRLVHFITHDSAEIRGLLDELNIEIDPDFVYNFLDGKLKDSLRAGLNSLRDSGTNADDRLPETLFFFPFRDALFQLGRELFKRYYASQSN</sequence>
<protein>
    <submittedName>
        <fullName evidence="2">Uncharacterized protein</fullName>
    </submittedName>
</protein>
<reference evidence="3" key="1">
    <citation type="journal article" date="2019" name="Int. J. Syst. Evol. Microbiol.">
        <title>The Global Catalogue of Microorganisms (GCM) 10K type strain sequencing project: providing services to taxonomists for standard genome sequencing and annotation.</title>
        <authorList>
            <consortium name="The Broad Institute Genomics Platform"/>
            <consortium name="The Broad Institute Genome Sequencing Center for Infectious Disease"/>
            <person name="Wu L."/>
            <person name="Ma J."/>
        </authorList>
    </citation>
    <scope>NUCLEOTIDE SEQUENCE [LARGE SCALE GENOMIC DNA]</scope>
    <source>
        <strain evidence="3">JCM 17841</strain>
    </source>
</reference>
<evidence type="ECO:0000313" key="3">
    <source>
        <dbReference type="Proteomes" id="UP001501243"/>
    </source>
</evidence>
<organism evidence="2 3">
    <name type="scientific">Hymenobacter ginsengisoli</name>
    <dbReference type="NCBI Taxonomy" id="1051626"/>
    <lineage>
        <taxon>Bacteria</taxon>
        <taxon>Pseudomonadati</taxon>
        <taxon>Bacteroidota</taxon>
        <taxon>Cytophagia</taxon>
        <taxon>Cytophagales</taxon>
        <taxon>Hymenobacteraceae</taxon>
        <taxon>Hymenobacter</taxon>
    </lineage>
</organism>
<name>A0ABP8QCZ0_9BACT</name>
<proteinExistence type="predicted"/>
<dbReference type="RefSeq" id="WP_208131865.1">
    <property type="nucleotide sequence ID" value="NZ_BAABGQ010000006.1"/>
</dbReference>
<dbReference type="Proteomes" id="UP001501243">
    <property type="component" value="Unassembled WGS sequence"/>
</dbReference>